<dbReference type="InterPro" id="IPR028098">
    <property type="entry name" value="Glyco_trans_4-like_N"/>
</dbReference>
<feature type="domain" description="Glycosyltransferase subfamily 4-like N-terminal" evidence="4">
    <location>
        <begin position="15"/>
        <end position="153"/>
    </location>
</feature>
<evidence type="ECO:0000313" key="6">
    <source>
        <dbReference type="Proteomes" id="UP001596175"/>
    </source>
</evidence>
<dbReference type="PANTHER" id="PTHR12526">
    <property type="entry name" value="GLYCOSYLTRANSFERASE"/>
    <property type="match status" value="1"/>
</dbReference>
<dbReference type="GO" id="GO:0016757">
    <property type="term" value="F:glycosyltransferase activity"/>
    <property type="evidence" value="ECO:0007669"/>
    <property type="project" value="UniProtKB-KW"/>
</dbReference>
<evidence type="ECO:0000256" key="1">
    <source>
        <dbReference type="ARBA" id="ARBA00022676"/>
    </source>
</evidence>
<keyword evidence="6" id="KW-1185">Reference proteome</keyword>
<dbReference type="Pfam" id="PF13439">
    <property type="entry name" value="Glyco_transf_4"/>
    <property type="match status" value="1"/>
</dbReference>
<evidence type="ECO:0000313" key="5">
    <source>
        <dbReference type="EMBL" id="MFC5141980.1"/>
    </source>
</evidence>
<reference evidence="6" key="1">
    <citation type="journal article" date="2019" name="Int. J. Syst. Evol. Microbiol.">
        <title>The Global Catalogue of Microorganisms (GCM) 10K type strain sequencing project: providing services to taxonomists for standard genome sequencing and annotation.</title>
        <authorList>
            <consortium name="The Broad Institute Genomics Platform"/>
            <consortium name="The Broad Institute Genome Sequencing Center for Infectious Disease"/>
            <person name="Wu L."/>
            <person name="Ma J."/>
        </authorList>
    </citation>
    <scope>NUCLEOTIDE SEQUENCE [LARGE SCALE GENOMIC DNA]</scope>
    <source>
        <strain evidence="6">XZYJ18</strain>
    </source>
</reference>
<proteinExistence type="predicted"/>
<dbReference type="PANTHER" id="PTHR12526:SF630">
    <property type="entry name" value="GLYCOSYLTRANSFERASE"/>
    <property type="match status" value="1"/>
</dbReference>
<comment type="caution">
    <text evidence="5">The sequence shown here is derived from an EMBL/GenBank/DDBJ whole genome shotgun (WGS) entry which is preliminary data.</text>
</comment>
<evidence type="ECO:0000259" key="3">
    <source>
        <dbReference type="Pfam" id="PF00534"/>
    </source>
</evidence>
<dbReference type="EMBL" id="JBHSKG010000019">
    <property type="protein sequence ID" value="MFC5141980.1"/>
    <property type="molecule type" value="Genomic_DNA"/>
</dbReference>
<dbReference type="SUPFAM" id="SSF53756">
    <property type="entry name" value="UDP-Glycosyltransferase/glycogen phosphorylase"/>
    <property type="match status" value="1"/>
</dbReference>
<dbReference type="EC" id="2.4.-.-" evidence="5"/>
<sequence>MHVLKHSVRGAGNVHVAVDLACEQADLGHEVAFVSARGSYDDLLAAHGVEAVEVPESGGARGAVRSGRALLKVARRFRPDVIHAHMMSSAVLGFAVSKVIRAPLVTTVHNSFDGHSRLMRLGRIVVAVSEAERRLLISRGFRSTRVRTVLNGPDGSPRETLDGEELGPLQRPSVIVLSGLHPRKAVSDVITAFAAAAAEFPAWHLNIVGWGADKDRLEKLAADLGLEQSVHFLGSTLTPRPLLEQSEIFATATLADPCPLTVGEARAAGCAVVATAVGGIPELLEYGIAGLLSPPSDPEAMAMSLRTLMADPTSLDRWQAQALDGAEYLTVRRMTEDYLDVYADVARSGAGVAMSPRTRG</sequence>
<dbReference type="RefSeq" id="WP_378024115.1">
    <property type="nucleotide sequence ID" value="NZ_JBHSKG010000019.1"/>
</dbReference>
<feature type="domain" description="Glycosyl transferase family 1" evidence="3">
    <location>
        <begin position="166"/>
        <end position="322"/>
    </location>
</feature>
<evidence type="ECO:0000256" key="2">
    <source>
        <dbReference type="ARBA" id="ARBA00022679"/>
    </source>
</evidence>
<dbReference type="Pfam" id="PF00534">
    <property type="entry name" value="Glycos_transf_1"/>
    <property type="match status" value="1"/>
</dbReference>
<accession>A0ABV9ZN84</accession>
<keyword evidence="2 5" id="KW-0808">Transferase</keyword>
<dbReference type="Gene3D" id="3.40.50.2000">
    <property type="entry name" value="Glycogen Phosphorylase B"/>
    <property type="match status" value="2"/>
</dbReference>
<evidence type="ECO:0000259" key="4">
    <source>
        <dbReference type="Pfam" id="PF13439"/>
    </source>
</evidence>
<dbReference type="InterPro" id="IPR001296">
    <property type="entry name" value="Glyco_trans_1"/>
</dbReference>
<keyword evidence="1 5" id="KW-0328">Glycosyltransferase</keyword>
<gene>
    <name evidence="5" type="ORF">ACFPK1_27350</name>
</gene>
<protein>
    <submittedName>
        <fullName evidence="5">Glycosyltransferase family 4 protein</fullName>
        <ecNumber evidence="5">2.4.-.-</ecNumber>
    </submittedName>
</protein>
<organism evidence="5 6">
    <name type="scientific">Actinomycetospora rhizophila</name>
    <dbReference type="NCBI Taxonomy" id="1416876"/>
    <lineage>
        <taxon>Bacteria</taxon>
        <taxon>Bacillati</taxon>
        <taxon>Actinomycetota</taxon>
        <taxon>Actinomycetes</taxon>
        <taxon>Pseudonocardiales</taxon>
        <taxon>Pseudonocardiaceae</taxon>
        <taxon>Actinomycetospora</taxon>
    </lineage>
</organism>
<dbReference type="CDD" id="cd03801">
    <property type="entry name" value="GT4_PimA-like"/>
    <property type="match status" value="1"/>
</dbReference>
<name>A0ABV9ZN84_9PSEU</name>
<dbReference type="Proteomes" id="UP001596175">
    <property type="component" value="Unassembled WGS sequence"/>
</dbReference>